<reference evidence="2 3" key="1">
    <citation type="submission" date="2016-01" db="EMBL/GenBank/DDBJ databases">
        <title>Annotation of Pseudomonas oryzihabitans USDA-ARS-USMARC-56511.</title>
        <authorList>
            <person name="Harhay G.P."/>
            <person name="Harhay D.M."/>
            <person name="Smith T.P.L."/>
            <person name="Bono J.L."/>
            <person name="Heaton M.P."/>
            <person name="Clawson M.L."/>
            <person name="Chitko-Mckown C.G."/>
            <person name="Capik S.F."/>
            <person name="DeDonder K.D."/>
            <person name="Apley M.D."/>
            <person name="Lubbers B.V."/>
            <person name="White B.J."/>
            <person name="Larson R.L."/>
        </authorList>
    </citation>
    <scope>NUCLEOTIDE SEQUENCE [LARGE SCALE GENOMIC DNA]</scope>
    <source>
        <strain evidence="2 3">USDA-ARS-USMARC-56511</strain>
    </source>
</reference>
<dbReference type="KEGG" id="por:APT59_07485"/>
<name>A0A0U4VLM5_9PSED</name>
<evidence type="ECO:0000313" key="3">
    <source>
        <dbReference type="Proteomes" id="UP000064137"/>
    </source>
</evidence>
<dbReference type="OrthoDB" id="5470481at2"/>
<feature type="domain" description="NYN" evidence="1">
    <location>
        <begin position="9"/>
        <end position="174"/>
    </location>
</feature>
<evidence type="ECO:0000313" key="2">
    <source>
        <dbReference type="EMBL" id="ALZ84064.1"/>
    </source>
</evidence>
<dbReference type="Gene3D" id="3.40.50.1010">
    <property type="entry name" value="5'-nuclease"/>
    <property type="match status" value="1"/>
</dbReference>
<dbReference type="GO" id="GO:0004540">
    <property type="term" value="F:RNA nuclease activity"/>
    <property type="evidence" value="ECO:0007669"/>
    <property type="project" value="InterPro"/>
</dbReference>
<organism evidence="2 3">
    <name type="scientific">Pseudomonas oryzihabitans</name>
    <dbReference type="NCBI Taxonomy" id="47885"/>
    <lineage>
        <taxon>Bacteria</taxon>
        <taxon>Pseudomonadati</taxon>
        <taxon>Pseudomonadota</taxon>
        <taxon>Gammaproteobacteria</taxon>
        <taxon>Pseudomonadales</taxon>
        <taxon>Pseudomonadaceae</taxon>
        <taxon>Pseudomonas</taxon>
    </lineage>
</organism>
<protein>
    <submittedName>
        <fullName evidence="2">NYN domain-containing protein</fullName>
    </submittedName>
</protein>
<evidence type="ECO:0000259" key="1">
    <source>
        <dbReference type="Pfam" id="PF01936"/>
    </source>
</evidence>
<dbReference type="EMBL" id="CP013987">
    <property type="protein sequence ID" value="ALZ84064.1"/>
    <property type="molecule type" value="Genomic_DNA"/>
</dbReference>
<proteinExistence type="predicted"/>
<dbReference type="InterPro" id="IPR021139">
    <property type="entry name" value="NYN"/>
</dbReference>
<dbReference type="Proteomes" id="UP000064137">
    <property type="component" value="Chromosome"/>
</dbReference>
<gene>
    <name evidence="2" type="ORF">APT59_07485</name>
</gene>
<dbReference type="Pfam" id="PF01936">
    <property type="entry name" value="NYN"/>
    <property type="match status" value="1"/>
</dbReference>
<accession>A0A0U4VLM5</accession>
<sequence length="197" mass="21572">MPTTTRTGVAWFVDGAYALSAWNGSVSGAKFDYLKLRLFIEQDAGEPIGDAYYFNCDSDPPTIAQTGFNKFLSSAPPKGAGLRVKLYWLQTKAHEWPASVGGGPILHPVTGEQYTTKSQKGVDVGLAFNLMRSHAKRGWKKLYLVAGDGDFHEVVQYLVENEGVEVTVIGAHFSISGEIAPYVRVIEFRDIEAAIAR</sequence>
<dbReference type="AlphaFoldDB" id="A0A0U4VLM5"/>